<accession>A0A2V5K9D0</accession>
<dbReference type="RefSeq" id="WP_110839254.1">
    <property type="nucleotide sequence ID" value="NZ_QJVJ01000003.1"/>
</dbReference>
<proteinExistence type="predicted"/>
<evidence type="ECO:0000313" key="2">
    <source>
        <dbReference type="Proteomes" id="UP000247476"/>
    </source>
</evidence>
<comment type="caution">
    <text evidence="1">The sequence shown here is derived from an EMBL/GenBank/DDBJ whole genome shotgun (WGS) entry which is preliminary data.</text>
</comment>
<dbReference type="EMBL" id="QJVJ01000003">
    <property type="protein sequence ID" value="PYI55452.1"/>
    <property type="molecule type" value="Genomic_DNA"/>
</dbReference>
<protein>
    <submittedName>
        <fullName evidence="1">Uncharacterized protein</fullName>
    </submittedName>
</protein>
<sequence length="85" mass="8800">MPGTIIFNGIYVNAQATNAAVFIGEAAAPGWDSHNKNQMSIGTIFNAFGGGGPIAGNLNLLSDNDFLDTLILDGFERDGGPSIQS</sequence>
<evidence type="ECO:0000313" key="1">
    <source>
        <dbReference type="EMBL" id="PYI55452.1"/>
    </source>
</evidence>
<organism evidence="1 2">
    <name type="scientific">Paenibacillus flagellatus</name>
    <dbReference type="NCBI Taxonomy" id="2211139"/>
    <lineage>
        <taxon>Bacteria</taxon>
        <taxon>Bacillati</taxon>
        <taxon>Bacillota</taxon>
        <taxon>Bacilli</taxon>
        <taxon>Bacillales</taxon>
        <taxon>Paenibacillaceae</taxon>
        <taxon>Paenibacillus</taxon>
    </lineage>
</organism>
<name>A0A2V5K9D0_9BACL</name>
<reference evidence="1 2" key="1">
    <citation type="submission" date="2018-05" db="EMBL/GenBank/DDBJ databases">
        <title>Paenibacillus flagellatus sp. nov., isolated from selenium mineral soil.</title>
        <authorList>
            <person name="Dai X."/>
        </authorList>
    </citation>
    <scope>NUCLEOTIDE SEQUENCE [LARGE SCALE GENOMIC DNA]</scope>
    <source>
        <strain evidence="1 2">DXL2</strain>
    </source>
</reference>
<dbReference type="AlphaFoldDB" id="A0A2V5K9D0"/>
<dbReference type="OrthoDB" id="2943866at2"/>
<dbReference type="Proteomes" id="UP000247476">
    <property type="component" value="Unassembled WGS sequence"/>
</dbReference>
<keyword evidence="2" id="KW-1185">Reference proteome</keyword>
<gene>
    <name evidence="1" type="ORF">DLM86_06870</name>
</gene>